<feature type="repeat" description="ANK" evidence="3">
    <location>
        <begin position="771"/>
        <end position="803"/>
    </location>
</feature>
<name>A0A166P4C0_9PEZI</name>
<dbReference type="PANTHER" id="PTHR24198">
    <property type="entry name" value="ANKYRIN REPEAT AND PROTEIN KINASE DOMAIN-CONTAINING PROTEIN"/>
    <property type="match status" value="1"/>
</dbReference>
<feature type="repeat" description="ANK" evidence="3">
    <location>
        <begin position="804"/>
        <end position="836"/>
    </location>
</feature>
<keyword evidence="1" id="KW-0677">Repeat</keyword>
<dbReference type="STRING" id="708197.A0A166P4C0"/>
<feature type="domain" description="Nephrocystin 3-like N-terminal" evidence="5">
    <location>
        <begin position="254"/>
        <end position="432"/>
    </location>
</feature>
<evidence type="ECO:0000256" key="4">
    <source>
        <dbReference type="SAM" id="MobiDB-lite"/>
    </source>
</evidence>
<dbReference type="SMART" id="SM00248">
    <property type="entry name" value="ANK"/>
    <property type="match status" value="18"/>
</dbReference>
<dbReference type="InterPro" id="IPR056884">
    <property type="entry name" value="NPHP3-like_N"/>
</dbReference>
<reference evidence="6 7" key="1">
    <citation type="submission" date="2015-06" db="EMBL/GenBank/DDBJ databases">
        <title>Survival trade-offs in plant roots during colonization by closely related pathogenic and mutualistic fungi.</title>
        <authorList>
            <person name="Hacquard S."/>
            <person name="Kracher B."/>
            <person name="Hiruma K."/>
            <person name="Weinman A."/>
            <person name="Muench P."/>
            <person name="Garrido Oter R."/>
            <person name="Ver Loren van Themaat E."/>
            <person name="Dallerey J.-F."/>
            <person name="Damm U."/>
            <person name="Henrissat B."/>
            <person name="Lespinet O."/>
            <person name="Thon M."/>
            <person name="Kemen E."/>
            <person name="McHardy A.C."/>
            <person name="Schulze-Lefert P."/>
            <person name="O'Connell R.J."/>
        </authorList>
    </citation>
    <scope>NUCLEOTIDE SEQUENCE [LARGE SCALE GENOMIC DNA]</scope>
    <source>
        <strain evidence="6 7">0861</strain>
    </source>
</reference>
<feature type="repeat" description="ANK" evidence="3">
    <location>
        <begin position="1003"/>
        <end position="1030"/>
    </location>
</feature>
<feature type="repeat" description="ANK" evidence="3">
    <location>
        <begin position="1859"/>
        <end position="1891"/>
    </location>
</feature>
<evidence type="ECO:0000313" key="6">
    <source>
        <dbReference type="EMBL" id="KZL66376.1"/>
    </source>
</evidence>
<dbReference type="PANTHER" id="PTHR24198:SF165">
    <property type="entry name" value="ANKYRIN REPEAT-CONTAINING PROTEIN-RELATED"/>
    <property type="match status" value="1"/>
</dbReference>
<dbReference type="EMBL" id="LFIV01000179">
    <property type="protein sequence ID" value="KZL66376.1"/>
    <property type="molecule type" value="Genomic_DNA"/>
</dbReference>
<evidence type="ECO:0000313" key="7">
    <source>
        <dbReference type="Proteomes" id="UP000076552"/>
    </source>
</evidence>
<evidence type="ECO:0000256" key="3">
    <source>
        <dbReference type="PROSITE-ProRule" id="PRU00023"/>
    </source>
</evidence>
<organism evidence="6 7">
    <name type="scientific">Colletotrichum tofieldiae</name>
    <dbReference type="NCBI Taxonomy" id="708197"/>
    <lineage>
        <taxon>Eukaryota</taxon>
        <taxon>Fungi</taxon>
        <taxon>Dikarya</taxon>
        <taxon>Ascomycota</taxon>
        <taxon>Pezizomycotina</taxon>
        <taxon>Sordariomycetes</taxon>
        <taxon>Hypocreomycetidae</taxon>
        <taxon>Glomerellales</taxon>
        <taxon>Glomerellaceae</taxon>
        <taxon>Colletotrichum</taxon>
        <taxon>Colletotrichum spaethianum species complex</taxon>
    </lineage>
</organism>
<proteinExistence type="predicted"/>
<dbReference type="PROSITE" id="PS50088">
    <property type="entry name" value="ANK_REPEAT"/>
    <property type="match status" value="9"/>
</dbReference>
<evidence type="ECO:0000256" key="1">
    <source>
        <dbReference type="ARBA" id="ARBA00022737"/>
    </source>
</evidence>
<dbReference type="Gene3D" id="3.40.50.300">
    <property type="entry name" value="P-loop containing nucleotide triphosphate hydrolases"/>
    <property type="match status" value="1"/>
</dbReference>
<feature type="repeat" description="ANK" evidence="3">
    <location>
        <begin position="1739"/>
        <end position="1766"/>
    </location>
</feature>
<feature type="repeat" description="ANK" evidence="3">
    <location>
        <begin position="966"/>
        <end position="998"/>
    </location>
</feature>
<evidence type="ECO:0000256" key="2">
    <source>
        <dbReference type="ARBA" id="ARBA00023043"/>
    </source>
</evidence>
<feature type="compositionally biased region" description="Polar residues" evidence="4">
    <location>
        <begin position="1162"/>
        <end position="1173"/>
    </location>
</feature>
<accession>A0A166P4C0</accession>
<feature type="repeat" description="ANK" evidence="3">
    <location>
        <begin position="1706"/>
        <end position="1738"/>
    </location>
</feature>
<feature type="repeat" description="ANK" evidence="3">
    <location>
        <begin position="1892"/>
        <end position="1924"/>
    </location>
</feature>
<dbReference type="SUPFAM" id="SSF48403">
    <property type="entry name" value="Ankyrin repeat"/>
    <property type="match status" value="4"/>
</dbReference>
<dbReference type="Gene3D" id="1.25.40.20">
    <property type="entry name" value="Ankyrin repeat-containing domain"/>
    <property type="match status" value="6"/>
</dbReference>
<sequence>MGLHTNLWERALDSLSPDIQKSFDRTKTHKRDIVAAVLEEAEAKRALSLRKRWKFTKPNGEVVIVRDVLEKIISWVQRFKETGDTIIQYDPAHAALPWAAVRFLLQMTVSEVQTFAAMADDPRILVRYRLFEGLYLRGSQSEIELKLEDALTRLYAEILVHLSNAWTARVLKSPFRTFDEARAKSMVEREQEVDAFASLSDAETLRSLEAAFTRLSSQSSQSLSEDGFNQILEWLSVVPYYHHHQFIAQSRLPGAGQWLLKHEKFTDWKISSSSALLLLHGIPGSGKSTLCSVVVDSLLSATGANQAAAPLGYFYCANPHSEKSRRSADDIMRTLLFQLAIDTAHRTKMRDFLCSEYERQMALARAGRMDMAKLRVKDCVRLILELAEQDPLTIVLDGLDSVDESEKPTIIEALEELISKADNVVKIFVTSRSTSRSGAKPTSKFPIQITSQETQSDMEAFVDHLVENAVASKVLLEGRIRPETRHMLRHALLAGSDEMFLWAKLQLEQFCRQAVEDDIMAALQDKLPQDINLLYQESLNHIFNAGEMARNIAVRVLSCILYMKEPSTPGALLTALAAGKNSALELSQVLAMCADLVVLDTKCNVIRVAHQSVQDFLMRHEAFTPAAAHTYLASFCVEVCSRGINSASGRALEIPSEDFYIYAAMYWPVHSRIAMRLEKDTSQTEAIVGDVKLFIFDEDWETTLCFDTWVGNVRNLIPILSRDHAMNPALDAVPQSDLGFLFVLSIFGLDCILREALLNITDVDVNQKNELGHTPVYLAAALGEPETVSTLVDCGANVNVNCGKYGSPLHAACFMGHLDVVDKLLQLGAEVSCGSVFKNAMQAACRGGREDVALLLIGLDSMIESEDDYEEALGEATLVGFVRVVQRLHLSRFASPTTKSSENTKKKIERSIQGGQVGVLRQFLGHSAGNGNLLPSDAVARATLHNHRDLVEFLLGQGMDVEAEGDFGSPLRTASLLNYQSLVRLLLDKGAQIDSYGPFGDSLQAAALNGHTSIVRLLIQEGAKVDQKTGFYGSALQAAAYHGHANAVELLLDAQGEICGPEVVEDAFHAAAEGGHQGIITLMLRKGFKFYYPPAGPYCNVTITPSPYEALLGNASPRRHQRRDQLASRQNSETENKDGTKRSITNMDAIFRATLSDFGPLQSGTGEDSNINETSHTRHHSALSAAASLGHEDAVKVILEQQEVLCISSETVDRAAVDAAANGQMAIVYLLLDRVASRRPVKPLIEQALVVAHHRQQANVVEGVLSLASQHCSEKELSGLKRKIYTAAERVQSGELSRESLVADFAYGCEIGDIQTVTAILDGKHHELFSRREVDGGLQIGALYGNATLVELLLKSPALRDRLPESGEEVFVLAAAGGFVQVMRLLGSHWDQLLMPATDAVRRALTVASQHGHLDVASYLILELGADVNTESPDKGFGSMLSQYGYLPGDHYPFSHGPPELVARHQMQQSKEEGVSTISPLYAVLRGFSRFDPSERMYPSSIAIEDEVKKANRNQQEELVMFLLGKGADVKFRAGQRLFPVQVAAKYCSERVLGMFFSVGADVNALGDPECRDELPIFFIARRELSTLSLVRQFVAAGAVVSKSLEEQTHLLEQTLRSFEGNISRKVFHSSIHLHDDRFLSASSLEYIFKEGPAAALFFMLSRMPQVQTTEVRWTLVLQMAAVLDDQCYVELLLRRGTDVNGTGYYYGTALQAAARFGNVKTMQKLLDAGAQVNLLQGLWQTPLRAALVHGSESTVQMLIDNGADVKLELFSPNDLYSASEAKLMSVLQLGVETRTLGIVERLLAEGVDPNHPVMMPQHPLIIAAKYGDFNIVKSLIASGALVDVKGKKRWSDFYMVPDEASPLHAASAGGHLDVIKLLLSCGATVDSSVENSGTPLKVASMNGQTKVVRHLLSVGAKADDEGALKSAVRNNHVEVVRELLAGGAIAATVLTTACRLGYLKMVETLVERVLDTEGSRTVLDEAFAVAGDQMKGKLMSINQAKRTVTIHFRLQLYTYS</sequence>
<dbReference type="Pfam" id="PF12796">
    <property type="entry name" value="Ank_2"/>
    <property type="match status" value="5"/>
</dbReference>
<dbReference type="InterPro" id="IPR027417">
    <property type="entry name" value="P-loop_NTPase"/>
</dbReference>
<dbReference type="Proteomes" id="UP000076552">
    <property type="component" value="Unassembled WGS sequence"/>
</dbReference>
<feature type="repeat" description="ANK" evidence="3">
    <location>
        <begin position="1816"/>
        <end position="1848"/>
    </location>
</feature>
<keyword evidence="7" id="KW-1185">Reference proteome</keyword>
<protein>
    <submittedName>
        <fullName evidence="6">Ankyrin repeat domain-containing protein</fullName>
    </submittedName>
</protein>
<feature type="region of interest" description="Disordered" evidence="4">
    <location>
        <begin position="1158"/>
        <end position="1179"/>
    </location>
</feature>
<dbReference type="InterPro" id="IPR002110">
    <property type="entry name" value="Ankyrin_rpt"/>
</dbReference>
<feature type="region of interest" description="Disordered" evidence="4">
    <location>
        <begin position="1112"/>
        <end position="1143"/>
    </location>
</feature>
<evidence type="ECO:0000259" key="5">
    <source>
        <dbReference type="Pfam" id="PF24883"/>
    </source>
</evidence>
<dbReference type="SUPFAM" id="SSF52540">
    <property type="entry name" value="P-loop containing nucleoside triphosphate hydrolases"/>
    <property type="match status" value="1"/>
</dbReference>
<dbReference type="InterPro" id="IPR036770">
    <property type="entry name" value="Ankyrin_rpt-contain_sf"/>
</dbReference>
<gene>
    <name evidence="6" type="ORF">CT0861_09459</name>
</gene>
<dbReference type="PROSITE" id="PS50297">
    <property type="entry name" value="ANK_REP_REGION"/>
    <property type="match status" value="5"/>
</dbReference>
<feature type="compositionally biased region" description="Basic and acidic residues" evidence="4">
    <location>
        <begin position="1132"/>
        <end position="1141"/>
    </location>
</feature>
<dbReference type="Pfam" id="PF24883">
    <property type="entry name" value="NPHP3_N"/>
    <property type="match status" value="1"/>
</dbReference>
<keyword evidence="2 3" id="KW-0040">ANK repeat</keyword>
<comment type="caution">
    <text evidence="6">The sequence shown here is derived from an EMBL/GenBank/DDBJ whole genome shotgun (WGS) entry which is preliminary data.</text>
</comment>